<comment type="caution">
    <text evidence="3">The sequence shown here is derived from an EMBL/GenBank/DDBJ whole genome shotgun (WGS) entry which is preliminary data.</text>
</comment>
<evidence type="ECO:0000313" key="6">
    <source>
        <dbReference type="Proteomes" id="UP001076974"/>
    </source>
</evidence>
<evidence type="ECO:0000313" key="2">
    <source>
        <dbReference type="EMBL" id="MCB5619425.1"/>
    </source>
</evidence>
<dbReference type="RefSeq" id="WP_004844158.1">
    <property type="nucleotide sequence ID" value="NZ_AP031446.1"/>
</dbReference>
<reference evidence="3" key="2">
    <citation type="submission" date="2022-11" db="EMBL/GenBank/DDBJ databases">
        <title>Temperate bacteriophages infecting mucin-degrading bacterium Ruminococcus gnavus from the human gut.</title>
        <authorList>
            <person name="Buttimer C."/>
        </authorList>
    </citation>
    <scope>NUCLEOTIDE SEQUENCE</scope>
    <source>
        <strain evidence="3">CCUG 52279</strain>
    </source>
</reference>
<organism evidence="3 6">
    <name type="scientific">Mediterraneibacter gnavus</name>
    <name type="common">Ruminococcus gnavus</name>
    <dbReference type="NCBI Taxonomy" id="33038"/>
    <lineage>
        <taxon>Bacteria</taxon>
        <taxon>Bacillati</taxon>
        <taxon>Bacillota</taxon>
        <taxon>Clostridia</taxon>
        <taxon>Lachnospirales</taxon>
        <taxon>Lachnospiraceae</taxon>
        <taxon>Mediterraneibacter</taxon>
    </lineage>
</organism>
<reference evidence="2" key="1">
    <citation type="submission" date="2021-10" db="EMBL/GenBank/DDBJ databases">
        <title>Collection of gut derived symbiotic bacterial strains cultured from healthy donors.</title>
        <authorList>
            <person name="Lin H."/>
            <person name="Littmann E."/>
            <person name="Claire K."/>
            <person name="Pamer E."/>
        </authorList>
    </citation>
    <scope>NUCLEOTIDE SEQUENCE</scope>
    <source>
        <strain evidence="2">MSK.23.18</strain>
    </source>
</reference>
<evidence type="ECO:0000313" key="5">
    <source>
        <dbReference type="EMBL" id="MDE1203680.1"/>
    </source>
</evidence>
<dbReference type="EMBL" id="JAPZEG010000009">
    <property type="protein sequence ID" value="MDE1203680.1"/>
    <property type="molecule type" value="Genomic_DNA"/>
</dbReference>
<dbReference type="Proteomes" id="UP001297370">
    <property type="component" value="Unassembled WGS sequence"/>
</dbReference>
<dbReference type="GeneID" id="57434171"/>
<name>A0AAJ1GAQ3_MEDGN</name>
<dbReference type="EMBL" id="JAQMLR010000011">
    <property type="protein sequence ID" value="MDB8739367.1"/>
    <property type="molecule type" value="Genomic_DNA"/>
</dbReference>
<evidence type="ECO:0000256" key="1">
    <source>
        <dbReference type="SAM" id="Phobius"/>
    </source>
</evidence>
<dbReference type="Proteomes" id="UP001149331">
    <property type="component" value="Unassembled WGS sequence"/>
</dbReference>
<reference evidence="4" key="4">
    <citation type="submission" date="2023-01" db="EMBL/GenBank/DDBJ databases">
        <title>Human gut microbiome strain richness.</title>
        <authorList>
            <person name="Chen-Liaw A."/>
        </authorList>
    </citation>
    <scope>NUCLEOTIDE SEQUENCE</scope>
    <source>
        <strain evidence="4">1001217st1_A9_1001217B_191108</strain>
    </source>
</reference>
<gene>
    <name evidence="2" type="ORF">LIQ08_09715</name>
    <name evidence="5" type="ORF">O4N78_08885</name>
    <name evidence="3" type="ORF">OZZ16_02690</name>
    <name evidence="4" type="ORF">PNU63_11420</name>
</gene>
<dbReference type="EMBL" id="JAPRBD010000002">
    <property type="protein sequence ID" value="MCZ0688832.1"/>
    <property type="molecule type" value="Genomic_DNA"/>
</dbReference>
<keyword evidence="1" id="KW-0812">Transmembrane</keyword>
<dbReference type="Proteomes" id="UP001076974">
    <property type="component" value="Unassembled WGS sequence"/>
</dbReference>
<accession>A0AAJ1GAQ3</accession>
<feature type="transmembrane region" description="Helical" evidence="1">
    <location>
        <begin position="21"/>
        <end position="48"/>
    </location>
</feature>
<sequence>MMTQSNQKPSNKNLKRASVPGAGGSITVEAALSVPIFFFAVVCLIYFIEIHNVQTTIRAAAVHASKICTEDTALVPVLNTSKLESEIVRSIGAKRLENSIVSGGSKGIQCAGSYCNPNGNELNVVVRYGIRLPFLQFGNLSAEYKEEMKFSSWNGFQKKGLESGDEQIVYITKTGLVYHEDYQCTYLQLSVRFIPYADLDGIRNEDGGRYYKCDKCVHGSAMAGVYITNTGGKYHNSLTCGGLNRTIYAVQKSRVIGRGGCSRCTK</sequence>
<protein>
    <submittedName>
        <fullName evidence="3">Pilus assembly protein</fullName>
    </submittedName>
</protein>
<proteinExistence type="predicted"/>
<reference evidence="5" key="3">
    <citation type="submission" date="2022-12" db="EMBL/GenBank/DDBJ databases">
        <title>Genome of R. gnavus strain RSHDN_120.</title>
        <authorList>
            <person name="Abdugheni R."/>
        </authorList>
    </citation>
    <scope>NUCLEOTIDE SEQUENCE</scope>
    <source>
        <strain evidence="5">RSHDN_120</strain>
    </source>
</reference>
<dbReference type="EMBL" id="JAJBOM010000012">
    <property type="protein sequence ID" value="MCB5619425.1"/>
    <property type="molecule type" value="Genomic_DNA"/>
</dbReference>
<evidence type="ECO:0000313" key="4">
    <source>
        <dbReference type="EMBL" id="MDB8739367.1"/>
    </source>
</evidence>
<dbReference type="AlphaFoldDB" id="A0AAJ1GAQ3"/>
<evidence type="ECO:0000313" key="3">
    <source>
        <dbReference type="EMBL" id="MCZ0688832.1"/>
    </source>
</evidence>
<keyword evidence="1" id="KW-1133">Transmembrane helix</keyword>
<keyword evidence="1" id="KW-0472">Membrane</keyword>
<dbReference type="Proteomes" id="UP001211731">
    <property type="component" value="Unassembled WGS sequence"/>
</dbReference>